<accession>A0ABY9YW67</accession>
<feature type="region of interest" description="Disordered" evidence="1">
    <location>
        <begin position="248"/>
        <end position="277"/>
    </location>
</feature>
<evidence type="ECO:0000256" key="3">
    <source>
        <dbReference type="SAM" id="SignalP"/>
    </source>
</evidence>
<proteinExistence type="predicted"/>
<feature type="compositionally biased region" description="Low complexity" evidence="1">
    <location>
        <begin position="141"/>
        <end position="152"/>
    </location>
</feature>
<feature type="signal peptide" evidence="3">
    <location>
        <begin position="1"/>
        <end position="22"/>
    </location>
</feature>
<keyword evidence="3" id="KW-0732">Signal</keyword>
<dbReference type="Proteomes" id="UP001301869">
    <property type="component" value="Chromosome"/>
</dbReference>
<gene>
    <name evidence="4" type="ORF">P1P91_09460</name>
</gene>
<reference evidence="4 5" key="1">
    <citation type="submission" date="2023-03" db="EMBL/GenBank/DDBJ databases">
        <title>Halomonas sp. nov., isolated from Korean tranditional fermented seafood 'Jeotgal'.</title>
        <authorList>
            <person name="Kim B."/>
            <person name="Shin N.-R."/>
        </authorList>
    </citation>
    <scope>NUCLEOTIDE SEQUENCE [LARGE SCALE GENOMIC DNA]</scope>
    <source>
        <strain evidence="4 5">SG2L-4</strain>
    </source>
</reference>
<keyword evidence="2" id="KW-1133">Transmembrane helix</keyword>
<feature type="chain" id="PRO_5047195668" description="LysM domain-containing protein" evidence="3">
    <location>
        <begin position="23"/>
        <end position="356"/>
    </location>
</feature>
<keyword evidence="2" id="KW-0472">Membrane</keyword>
<keyword evidence="5" id="KW-1185">Reference proteome</keyword>
<organism evidence="4 5">
    <name type="scientific">Halomonas piscis</name>
    <dbReference type="NCBI Taxonomy" id="3031727"/>
    <lineage>
        <taxon>Bacteria</taxon>
        <taxon>Pseudomonadati</taxon>
        <taxon>Pseudomonadota</taxon>
        <taxon>Gammaproteobacteria</taxon>
        <taxon>Oceanospirillales</taxon>
        <taxon>Halomonadaceae</taxon>
        <taxon>Halomonas</taxon>
    </lineage>
</organism>
<dbReference type="NCBIfam" id="TIGR03505">
    <property type="entry name" value="FimV_core"/>
    <property type="match status" value="1"/>
</dbReference>
<dbReference type="InterPro" id="IPR020012">
    <property type="entry name" value="LysM_FimV"/>
</dbReference>
<protein>
    <recommendedName>
        <fullName evidence="6">LysM domain-containing protein</fullName>
    </recommendedName>
</protein>
<evidence type="ECO:0000313" key="4">
    <source>
        <dbReference type="EMBL" id="WNK19104.1"/>
    </source>
</evidence>
<sequence length="356" mass="37718">MKLPTALAVLLAVSLAGPLGHADEGAQDSAGGDPAQRTLPATTYVSSGDALWHVAERVRPEKASVEQVMLALVEANPEAFPSGNINSMSANTELKVPDVERMLRRSKAQAEKTIDYMNIAWRIRGPEGPVHVPLGPPDAPQQTGREQGGQQQPSAPGLEAGEALSLEPEQAAGGLGALDQSVLAQVRELGQKLGQGGDAGELDALKDRLERVIGQRDRLLEEVSRLESELSRLTEELALQEVELARQEVQEGTPGYNRASADEDRPASGTATGGAVSPASEFAVARRGMASLAAEYRWPMAAGALLLLALAAALWRYRQRSGHADDDVGVYANASPRSEEVAFEPSSQDNTSSSSY</sequence>
<feature type="region of interest" description="Disordered" evidence="1">
    <location>
        <begin position="127"/>
        <end position="159"/>
    </location>
</feature>
<evidence type="ECO:0008006" key="6">
    <source>
        <dbReference type="Google" id="ProtNLM"/>
    </source>
</evidence>
<feature type="region of interest" description="Disordered" evidence="1">
    <location>
        <begin position="335"/>
        <end position="356"/>
    </location>
</feature>
<feature type="compositionally biased region" description="Polar residues" evidence="1">
    <location>
        <begin position="345"/>
        <end position="356"/>
    </location>
</feature>
<dbReference type="EMBL" id="CP119391">
    <property type="protein sequence ID" value="WNK19104.1"/>
    <property type="molecule type" value="Genomic_DNA"/>
</dbReference>
<name>A0ABY9YW67_9GAMM</name>
<evidence type="ECO:0000256" key="2">
    <source>
        <dbReference type="SAM" id="Phobius"/>
    </source>
</evidence>
<evidence type="ECO:0000256" key="1">
    <source>
        <dbReference type="SAM" id="MobiDB-lite"/>
    </source>
</evidence>
<evidence type="ECO:0000313" key="5">
    <source>
        <dbReference type="Proteomes" id="UP001301869"/>
    </source>
</evidence>
<dbReference type="RefSeq" id="WP_311882213.1">
    <property type="nucleotide sequence ID" value="NZ_CP119391.1"/>
</dbReference>
<keyword evidence="2" id="KW-0812">Transmembrane</keyword>
<feature type="transmembrane region" description="Helical" evidence="2">
    <location>
        <begin position="296"/>
        <end position="315"/>
    </location>
</feature>